<dbReference type="SFLD" id="SFLDS00005">
    <property type="entry name" value="Isoprenoid_Synthase_Type_I"/>
    <property type="match status" value="1"/>
</dbReference>
<evidence type="ECO:0000256" key="1">
    <source>
        <dbReference type="ARBA" id="ARBA00001946"/>
    </source>
</evidence>
<dbReference type="EC" id="4.2.3.-" evidence="6"/>
<dbReference type="SFLD" id="SFLDG01020">
    <property type="entry name" value="Terpene_Cyclase_Like_2"/>
    <property type="match status" value="1"/>
</dbReference>
<keyword evidence="3 6" id="KW-0479">Metal-binding</keyword>
<comment type="caution">
    <text evidence="7">The sequence shown here is derived from an EMBL/GenBank/DDBJ whole genome shotgun (WGS) entry which is preliminary data.</text>
</comment>
<keyword evidence="8" id="KW-1185">Reference proteome</keyword>
<dbReference type="AlphaFoldDB" id="A0A9P5PFJ3"/>
<sequence>MPDLEDTLAIFPNKGLNPHHDEIRAESRAWINRFNKTVYGPKMRAFMESCEFEFIQSFCYPYAGKDGLRATMDLANVLWLYDEYTDTQNGQDAHKAAIIVQRSLRECKFDDGSWLCHMTKDFKTNHIDRAGSNIASRLIDHFCTYVTHVGREAELRESNEVLDIRGYTAFRREASAVRVAFDLVEYCLGVDLSQEIHNDPVFISGYNAALDLVCWANDLYSYNMEQAKGHSGANIITVIMETKKLKLQVALDFFGGYFESVTNQLHTARTTLNSRPGHEYHDAVRVLDALADWVRGNVLWSFTTERYFGIDSSTIRTTRRVTLKEPFCGTFNLVD</sequence>
<evidence type="ECO:0000256" key="5">
    <source>
        <dbReference type="ARBA" id="ARBA00023239"/>
    </source>
</evidence>
<dbReference type="Proteomes" id="UP000772434">
    <property type="component" value="Unassembled WGS sequence"/>
</dbReference>
<dbReference type="InterPro" id="IPR034686">
    <property type="entry name" value="Terpene_cyclase-like_2"/>
</dbReference>
<comment type="similarity">
    <text evidence="2 6">Belongs to the terpene synthase family.</text>
</comment>
<proteinExistence type="inferred from homology"/>
<gene>
    <name evidence="7" type="ORF">BDP27DRAFT_1233734</name>
</gene>
<dbReference type="InterPro" id="IPR008949">
    <property type="entry name" value="Isoprenoid_synthase_dom_sf"/>
</dbReference>
<reference evidence="7" key="1">
    <citation type="submission" date="2020-11" db="EMBL/GenBank/DDBJ databases">
        <authorList>
            <consortium name="DOE Joint Genome Institute"/>
            <person name="Ahrendt S."/>
            <person name="Riley R."/>
            <person name="Andreopoulos W."/>
            <person name="Labutti K."/>
            <person name="Pangilinan J."/>
            <person name="Ruiz-Duenas F.J."/>
            <person name="Barrasa J.M."/>
            <person name="Sanchez-Garcia M."/>
            <person name="Camarero S."/>
            <person name="Miyauchi S."/>
            <person name="Serrano A."/>
            <person name="Linde D."/>
            <person name="Babiker R."/>
            <person name="Drula E."/>
            <person name="Ayuso-Fernandez I."/>
            <person name="Pacheco R."/>
            <person name="Padilla G."/>
            <person name="Ferreira P."/>
            <person name="Barriuso J."/>
            <person name="Kellner H."/>
            <person name="Castanera R."/>
            <person name="Alfaro M."/>
            <person name="Ramirez L."/>
            <person name="Pisabarro A.G."/>
            <person name="Kuo A."/>
            <person name="Tritt A."/>
            <person name="Lipzen A."/>
            <person name="He G."/>
            <person name="Yan M."/>
            <person name="Ng V."/>
            <person name="Cullen D."/>
            <person name="Martin F."/>
            <person name="Rosso M.-N."/>
            <person name="Henrissat B."/>
            <person name="Hibbett D."/>
            <person name="Martinez A.T."/>
            <person name="Grigoriev I.V."/>
        </authorList>
    </citation>
    <scope>NUCLEOTIDE SEQUENCE</scope>
    <source>
        <strain evidence="7">AH 40177</strain>
    </source>
</reference>
<protein>
    <recommendedName>
        <fullName evidence="6">Terpene synthase</fullName>
        <ecNumber evidence="6">4.2.3.-</ecNumber>
    </recommendedName>
</protein>
<evidence type="ECO:0000256" key="2">
    <source>
        <dbReference type="ARBA" id="ARBA00006333"/>
    </source>
</evidence>
<evidence type="ECO:0000313" key="7">
    <source>
        <dbReference type="EMBL" id="KAF9062379.1"/>
    </source>
</evidence>
<comment type="cofactor">
    <cofactor evidence="1 6">
        <name>Mg(2+)</name>
        <dbReference type="ChEBI" id="CHEBI:18420"/>
    </cofactor>
</comment>
<dbReference type="OrthoDB" id="2861623at2759"/>
<name>A0A9P5PFJ3_9AGAR</name>
<keyword evidence="5 6" id="KW-0456">Lyase</keyword>
<evidence type="ECO:0000256" key="6">
    <source>
        <dbReference type="RuleBase" id="RU366034"/>
    </source>
</evidence>
<dbReference type="PANTHER" id="PTHR35201">
    <property type="entry name" value="TERPENE SYNTHASE"/>
    <property type="match status" value="1"/>
</dbReference>
<dbReference type="PANTHER" id="PTHR35201:SF4">
    <property type="entry name" value="BETA-PINACENE SYNTHASE-RELATED"/>
    <property type="match status" value="1"/>
</dbReference>
<organism evidence="7 8">
    <name type="scientific">Rhodocollybia butyracea</name>
    <dbReference type="NCBI Taxonomy" id="206335"/>
    <lineage>
        <taxon>Eukaryota</taxon>
        <taxon>Fungi</taxon>
        <taxon>Dikarya</taxon>
        <taxon>Basidiomycota</taxon>
        <taxon>Agaricomycotina</taxon>
        <taxon>Agaricomycetes</taxon>
        <taxon>Agaricomycetidae</taxon>
        <taxon>Agaricales</taxon>
        <taxon>Marasmiineae</taxon>
        <taxon>Omphalotaceae</taxon>
        <taxon>Rhodocollybia</taxon>
    </lineage>
</organism>
<dbReference type="Gene3D" id="1.10.600.10">
    <property type="entry name" value="Farnesyl Diphosphate Synthase"/>
    <property type="match status" value="1"/>
</dbReference>
<keyword evidence="4 6" id="KW-0460">Magnesium</keyword>
<evidence type="ECO:0000256" key="4">
    <source>
        <dbReference type="ARBA" id="ARBA00022842"/>
    </source>
</evidence>
<dbReference type="Pfam" id="PF19086">
    <property type="entry name" value="Terpene_syn_C_2"/>
    <property type="match status" value="1"/>
</dbReference>
<dbReference type="SUPFAM" id="SSF48576">
    <property type="entry name" value="Terpenoid synthases"/>
    <property type="match status" value="1"/>
</dbReference>
<evidence type="ECO:0000313" key="8">
    <source>
        <dbReference type="Proteomes" id="UP000772434"/>
    </source>
</evidence>
<dbReference type="EMBL" id="JADNRY010000174">
    <property type="protein sequence ID" value="KAF9062379.1"/>
    <property type="molecule type" value="Genomic_DNA"/>
</dbReference>
<dbReference type="GO" id="GO:0010333">
    <property type="term" value="F:terpene synthase activity"/>
    <property type="evidence" value="ECO:0007669"/>
    <property type="project" value="InterPro"/>
</dbReference>
<dbReference type="GO" id="GO:0008299">
    <property type="term" value="P:isoprenoid biosynthetic process"/>
    <property type="evidence" value="ECO:0007669"/>
    <property type="project" value="UniProtKB-ARBA"/>
</dbReference>
<dbReference type="GO" id="GO:0046872">
    <property type="term" value="F:metal ion binding"/>
    <property type="evidence" value="ECO:0007669"/>
    <property type="project" value="UniProtKB-KW"/>
</dbReference>
<evidence type="ECO:0000256" key="3">
    <source>
        <dbReference type="ARBA" id="ARBA00022723"/>
    </source>
</evidence>
<accession>A0A9P5PFJ3</accession>